<name>G5BHV3_HETGA</name>
<comment type="similarity">
    <text evidence="2 6">Belongs to the beta-microseminoprotein family.</text>
</comment>
<evidence type="ECO:0000256" key="6">
    <source>
        <dbReference type="RuleBase" id="RU364124"/>
    </source>
</evidence>
<evidence type="ECO:0000313" key="9">
    <source>
        <dbReference type="Proteomes" id="UP000006813"/>
    </source>
</evidence>
<comment type="subcellular location">
    <subcellularLocation>
        <location evidence="1 6">Secreted</location>
    </subcellularLocation>
</comment>
<dbReference type="Pfam" id="PF05825">
    <property type="entry name" value="PSP94"/>
    <property type="match status" value="1"/>
</dbReference>
<dbReference type="GO" id="GO:0005576">
    <property type="term" value="C:extracellular region"/>
    <property type="evidence" value="ECO:0007669"/>
    <property type="project" value="UniProtKB-SubCell"/>
</dbReference>
<accession>G5BHV3</accession>
<proteinExistence type="inferred from homology"/>
<feature type="transmembrane region" description="Helical" evidence="7">
    <location>
        <begin position="99"/>
        <end position="121"/>
    </location>
</feature>
<dbReference type="PANTHER" id="PTHR10500">
    <property type="entry name" value="BETA-MICROSEMINOPROTEIN"/>
    <property type="match status" value="1"/>
</dbReference>
<dbReference type="STRING" id="10181.G5BHV3"/>
<gene>
    <name evidence="8" type="ORF">GW7_18078</name>
</gene>
<evidence type="ECO:0000256" key="2">
    <source>
        <dbReference type="ARBA" id="ARBA00010352"/>
    </source>
</evidence>
<evidence type="ECO:0000256" key="3">
    <source>
        <dbReference type="ARBA" id="ARBA00022525"/>
    </source>
</evidence>
<evidence type="ECO:0000256" key="5">
    <source>
        <dbReference type="ARBA" id="ARBA00023157"/>
    </source>
</evidence>
<organism evidence="8 9">
    <name type="scientific">Heterocephalus glaber</name>
    <name type="common">Naked mole rat</name>
    <dbReference type="NCBI Taxonomy" id="10181"/>
    <lineage>
        <taxon>Eukaryota</taxon>
        <taxon>Metazoa</taxon>
        <taxon>Chordata</taxon>
        <taxon>Craniata</taxon>
        <taxon>Vertebrata</taxon>
        <taxon>Euteleostomi</taxon>
        <taxon>Mammalia</taxon>
        <taxon>Eutheria</taxon>
        <taxon>Euarchontoglires</taxon>
        <taxon>Glires</taxon>
        <taxon>Rodentia</taxon>
        <taxon>Hystricomorpha</taxon>
        <taxon>Bathyergidae</taxon>
        <taxon>Heterocephalus</taxon>
    </lineage>
</organism>
<evidence type="ECO:0000313" key="8">
    <source>
        <dbReference type="EMBL" id="EHB08864.1"/>
    </source>
</evidence>
<keyword evidence="4" id="KW-0732">Signal</keyword>
<reference evidence="8 9" key="1">
    <citation type="journal article" date="2011" name="Nature">
        <title>Genome sequencing reveals insights into physiology and longevity of the naked mole rat.</title>
        <authorList>
            <person name="Kim E.B."/>
            <person name="Fang X."/>
            <person name="Fushan A.A."/>
            <person name="Huang Z."/>
            <person name="Lobanov A.V."/>
            <person name="Han L."/>
            <person name="Marino S.M."/>
            <person name="Sun X."/>
            <person name="Turanov A.A."/>
            <person name="Yang P."/>
            <person name="Yim S.H."/>
            <person name="Zhao X."/>
            <person name="Kasaikina M.V."/>
            <person name="Stoletzki N."/>
            <person name="Peng C."/>
            <person name="Polak P."/>
            <person name="Xiong Z."/>
            <person name="Kiezun A."/>
            <person name="Zhu Y."/>
            <person name="Chen Y."/>
            <person name="Kryukov G.V."/>
            <person name="Zhang Q."/>
            <person name="Peshkin L."/>
            <person name="Yang L."/>
            <person name="Bronson R.T."/>
            <person name="Buffenstein R."/>
            <person name="Wang B."/>
            <person name="Han C."/>
            <person name="Li Q."/>
            <person name="Chen L."/>
            <person name="Zhao W."/>
            <person name="Sunyaev S.R."/>
            <person name="Park T.J."/>
            <person name="Zhang G."/>
            <person name="Wang J."/>
            <person name="Gladyshev V.N."/>
        </authorList>
    </citation>
    <scope>NUCLEOTIDE SEQUENCE [LARGE SCALE GENOMIC DNA]</scope>
</reference>
<keyword evidence="7" id="KW-0472">Membrane</keyword>
<dbReference type="Proteomes" id="UP000006813">
    <property type="component" value="Unassembled WGS sequence"/>
</dbReference>
<keyword evidence="3 6" id="KW-0964">Secreted</keyword>
<dbReference type="AlphaFoldDB" id="G5BHV3"/>
<dbReference type="InterPro" id="IPR008735">
    <property type="entry name" value="PSP94"/>
</dbReference>
<dbReference type="Gene3D" id="2.10.70.10">
    <property type="entry name" value="Complement Module, domain 1"/>
    <property type="match status" value="1"/>
</dbReference>
<dbReference type="PANTHER" id="PTHR10500:SF8">
    <property type="entry name" value="BETA-MICROSEMINOPROTEIN"/>
    <property type="match status" value="1"/>
</dbReference>
<dbReference type="InParanoid" id="G5BHV3"/>
<evidence type="ECO:0000256" key="4">
    <source>
        <dbReference type="ARBA" id="ARBA00022729"/>
    </source>
</evidence>
<keyword evidence="5" id="KW-1015">Disulfide bond</keyword>
<sequence>MSGAFLLSHTRPSEPLCSDLEGHQDYLLGYVYGFTKPPSEPGLWLAYWSVIFLSAIKCPHDLSLGIYQLYRRPQCESQSRMRVQDHSLSAMTVLTLQKVLWGSLMVLATFMTSCSAFCYFIPMKVSDVSSPHARDSTDYVICAISVCKYLDGITYPMNSNWNTKYCENCTCNERGIKCCKIAAVPLDCDKIECHAIFYHQNCTYTVVEHQDHRKNCAVGTWML</sequence>
<dbReference type="Gene3D" id="2.20.25.590">
    <property type="match status" value="1"/>
</dbReference>
<keyword evidence="7" id="KW-1133">Transmembrane helix</keyword>
<keyword evidence="7" id="KW-0812">Transmembrane</keyword>
<evidence type="ECO:0000256" key="1">
    <source>
        <dbReference type="ARBA" id="ARBA00004613"/>
    </source>
</evidence>
<dbReference type="EMBL" id="JH170404">
    <property type="protein sequence ID" value="EHB08864.1"/>
    <property type="molecule type" value="Genomic_DNA"/>
</dbReference>
<protein>
    <recommendedName>
        <fullName evidence="6">Beta-microseminoprotein</fullName>
    </recommendedName>
</protein>
<evidence type="ECO:0000256" key="7">
    <source>
        <dbReference type="SAM" id="Phobius"/>
    </source>
</evidence>